<evidence type="ECO:0000256" key="7">
    <source>
        <dbReference type="ARBA" id="ARBA00023136"/>
    </source>
</evidence>
<name>A0A316I3G0_9PSEU</name>
<feature type="transmembrane region" description="Helical" evidence="8">
    <location>
        <begin position="109"/>
        <end position="129"/>
    </location>
</feature>
<keyword evidence="7 8" id="KW-0472">Membrane</keyword>
<feature type="transmembrane region" description="Helical" evidence="8">
    <location>
        <begin position="248"/>
        <end position="267"/>
    </location>
</feature>
<dbReference type="Proteomes" id="UP000246005">
    <property type="component" value="Unassembled WGS sequence"/>
</dbReference>
<evidence type="ECO:0000256" key="8">
    <source>
        <dbReference type="SAM" id="Phobius"/>
    </source>
</evidence>
<protein>
    <submittedName>
        <fullName evidence="10">Sodium/proton antiporter (CPA1 family)</fullName>
    </submittedName>
</protein>
<evidence type="ECO:0000313" key="10">
    <source>
        <dbReference type="EMBL" id="PWK86937.1"/>
    </source>
</evidence>
<dbReference type="Pfam" id="PF00999">
    <property type="entry name" value="Na_H_Exchanger"/>
    <property type="match status" value="1"/>
</dbReference>
<evidence type="ECO:0000256" key="3">
    <source>
        <dbReference type="ARBA" id="ARBA00022449"/>
    </source>
</evidence>
<feature type="transmembrane region" description="Helical" evidence="8">
    <location>
        <begin position="287"/>
        <end position="320"/>
    </location>
</feature>
<keyword evidence="4 8" id="KW-0812">Transmembrane</keyword>
<gene>
    <name evidence="10" type="ORF">C8D88_10498</name>
</gene>
<dbReference type="GO" id="GO:1902600">
    <property type="term" value="P:proton transmembrane transport"/>
    <property type="evidence" value="ECO:0007669"/>
    <property type="project" value="InterPro"/>
</dbReference>
<keyword evidence="5 8" id="KW-1133">Transmembrane helix</keyword>
<feature type="transmembrane region" description="Helical" evidence="8">
    <location>
        <begin position="218"/>
        <end position="241"/>
    </location>
</feature>
<reference evidence="10 11" key="1">
    <citation type="submission" date="2018-05" db="EMBL/GenBank/DDBJ databases">
        <title>Genomic Encyclopedia of Type Strains, Phase IV (KMG-IV): sequencing the most valuable type-strain genomes for metagenomic binning, comparative biology and taxonomic classification.</title>
        <authorList>
            <person name="Goeker M."/>
        </authorList>
    </citation>
    <scope>NUCLEOTIDE SEQUENCE [LARGE SCALE GENOMIC DNA]</scope>
    <source>
        <strain evidence="10 11">DSM 45480</strain>
    </source>
</reference>
<feature type="transmembrane region" description="Helical" evidence="8">
    <location>
        <begin position="150"/>
        <end position="178"/>
    </location>
</feature>
<feature type="transmembrane region" description="Helical" evidence="8">
    <location>
        <begin position="79"/>
        <end position="97"/>
    </location>
</feature>
<evidence type="ECO:0000256" key="5">
    <source>
        <dbReference type="ARBA" id="ARBA00022989"/>
    </source>
</evidence>
<comment type="caution">
    <text evidence="10">The sequence shown here is derived from an EMBL/GenBank/DDBJ whole genome shotgun (WGS) entry which is preliminary data.</text>
</comment>
<feature type="transmembrane region" description="Helical" evidence="8">
    <location>
        <begin position="341"/>
        <end position="361"/>
    </location>
</feature>
<dbReference type="AlphaFoldDB" id="A0A316I3G0"/>
<feature type="domain" description="Cation/H+ exchanger transmembrane" evidence="9">
    <location>
        <begin position="65"/>
        <end position="452"/>
    </location>
</feature>
<evidence type="ECO:0000256" key="4">
    <source>
        <dbReference type="ARBA" id="ARBA00022692"/>
    </source>
</evidence>
<comment type="subcellular location">
    <subcellularLocation>
        <location evidence="1">Cell membrane</location>
        <topology evidence="1">Multi-pass membrane protein</topology>
    </subcellularLocation>
</comment>
<feature type="transmembrane region" description="Helical" evidence="8">
    <location>
        <begin position="367"/>
        <end position="386"/>
    </location>
</feature>
<accession>A0A316I3G0</accession>
<feature type="transmembrane region" description="Helical" evidence="8">
    <location>
        <begin position="53"/>
        <end position="72"/>
    </location>
</feature>
<evidence type="ECO:0000256" key="6">
    <source>
        <dbReference type="ARBA" id="ARBA00023065"/>
    </source>
</evidence>
<evidence type="ECO:0000256" key="1">
    <source>
        <dbReference type="ARBA" id="ARBA00004651"/>
    </source>
</evidence>
<feature type="transmembrane region" description="Helical" evidence="8">
    <location>
        <begin position="429"/>
        <end position="454"/>
    </location>
</feature>
<evidence type="ECO:0000313" key="11">
    <source>
        <dbReference type="Proteomes" id="UP000246005"/>
    </source>
</evidence>
<dbReference type="GO" id="GO:0015297">
    <property type="term" value="F:antiporter activity"/>
    <property type="evidence" value="ECO:0007669"/>
    <property type="project" value="UniProtKB-KW"/>
</dbReference>
<dbReference type="GO" id="GO:0005886">
    <property type="term" value="C:plasma membrane"/>
    <property type="evidence" value="ECO:0007669"/>
    <property type="project" value="UniProtKB-SubCell"/>
</dbReference>
<sequence>MPHLSTNAAIPMSDRSPVKYLTAGRVLFRHPGQVGIWSVRGSSGRRAVDPGPLLYTGAGLATLAAALLPRLLDRAPISMPMLFLGAGALTFSVVEPLPDPDPVQHSSVLLHVTEICVIISLMGAGLALNRAVSLRGWASTWRLLAITMPLSILAVGLLGWGALGLGVGASVLLAAALAPTDPVLASEVQVAEPAENPESDEDEARFALTSEAGLNDGLAFPFTYAAIAISVAGAAPSGWLAHWLAVDVAWRLVSGVAVGLVIGWALGKLFFSASSKKLRLAEHAEGFVALAATFLAYGIAELIEGYGFIAVFVCACAVRASERHHGYHQVLHRYVEQAERMLTVLIVFLLGGAAATGLLEGVRWHEILVVGVILLLVRPLTGWIGLVAGRTGPRERAVIAFFGVRGVGSLFYVTYALQEGQFSDQATVWRIVGLVIIGSILLHGLSASPVMWLLDRKRRRKARARHGDADEAPHMPV</sequence>
<feature type="transmembrane region" description="Helical" evidence="8">
    <location>
        <begin position="398"/>
        <end position="417"/>
    </location>
</feature>
<dbReference type="EMBL" id="QGHB01000004">
    <property type="protein sequence ID" value="PWK86937.1"/>
    <property type="molecule type" value="Genomic_DNA"/>
</dbReference>
<evidence type="ECO:0000256" key="2">
    <source>
        <dbReference type="ARBA" id="ARBA00022448"/>
    </source>
</evidence>
<keyword evidence="3" id="KW-0050">Antiport</keyword>
<keyword evidence="2" id="KW-0813">Transport</keyword>
<dbReference type="InterPro" id="IPR006153">
    <property type="entry name" value="Cation/H_exchanger_TM"/>
</dbReference>
<dbReference type="PANTHER" id="PTHR32507">
    <property type="entry name" value="NA(+)/H(+) ANTIPORTER 1"/>
    <property type="match status" value="1"/>
</dbReference>
<keyword evidence="6" id="KW-0406">Ion transport</keyword>
<organism evidence="10 11">
    <name type="scientific">Lentzea atacamensis</name>
    <dbReference type="NCBI Taxonomy" id="531938"/>
    <lineage>
        <taxon>Bacteria</taxon>
        <taxon>Bacillati</taxon>
        <taxon>Actinomycetota</taxon>
        <taxon>Actinomycetes</taxon>
        <taxon>Pseudonocardiales</taxon>
        <taxon>Pseudonocardiaceae</taxon>
        <taxon>Lentzea</taxon>
    </lineage>
</organism>
<proteinExistence type="predicted"/>
<dbReference type="PANTHER" id="PTHR32507:SF8">
    <property type="entry name" value="CNH1P"/>
    <property type="match status" value="1"/>
</dbReference>
<evidence type="ECO:0000259" key="9">
    <source>
        <dbReference type="Pfam" id="PF00999"/>
    </source>
</evidence>